<feature type="binding site" evidence="9">
    <location>
        <position position="215"/>
    </location>
    <ligand>
        <name>1-deoxy-D-xylulose 5-phosphate</name>
        <dbReference type="ChEBI" id="CHEBI:57792"/>
    </ligand>
</feature>
<feature type="binding site" evidence="9">
    <location>
        <position position="12"/>
    </location>
    <ligand>
        <name>NADPH</name>
        <dbReference type="ChEBI" id="CHEBI:57783"/>
    </ligand>
</feature>
<evidence type="ECO:0000256" key="5">
    <source>
        <dbReference type="ARBA" id="ARBA00023002"/>
    </source>
</evidence>
<dbReference type="EMBL" id="SMBP01000001">
    <property type="protein sequence ID" value="TCU63602.1"/>
    <property type="molecule type" value="Genomic_DNA"/>
</dbReference>
<keyword evidence="6 9" id="KW-0464">Manganese</keyword>
<feature type="binding site" evidence="9">
    <location>
        <position position="214"/>
    </location>
    <ligand>
        <name>1-deoxy-D-xylulose 5-phosphate</name>
        <dbReference type="ChEBI" id="CHEBI:57792"/>
    </ligand>
</feature>
<evidence type="ECO:0000313" key="13">
    <source>
        <dbReference type="EMBL" id="TCU63602.1"/>
    </source>
</evidence>
<dbReference type="Gene3D" id="1.10.1740.10">
    <property type="match status" value="1"/>
</dbReference>
<keyword evidence="14" id="KW-1185">Reference proteome</keyword>
<comment type="caution">
    <text evidence="13">The sequence shown here is derived from an EMBL/GenBank/DDBJ whole genome shotgun (WGS) entry which is preliminary data.</text>
</comment>
<dbReference type="Gene3D" id="3.40.50.720">
    <property type="entry name" value="NAD(P)-binding Rossmann-like Domain"/>
    <property type="match status" value="1"/>
</dbReference>
<evidence type="ECO:0000313" key="14">
    <source>
        <dbReference type="Proteomes" id="UP000295773"/>
    </source>
</evidence>
<feature type="domain" description="1-deoxy-D-xylulose 5-phosphate reductoisomerase C-terminal" evidence="11">
    <location>
        <begin position="143"/>
        <end position="226"/>
    </location>
</feature>
<comment type="catalytic activity">
    <reaction evidence="8">
        <text>2-C-methyl-D-erythritol 4-phosphate + NADP(+) = 1-deoxy-D-xylulose 5-phosphate + NADPH + H(+)</text>
        <dbReference type="Rhea" id="RHEA:13717"/>
        <dbReference type="ChEBI" id="CHEBI:15378"/>
        <dbReference type="ChEBI" id="CHEBI:57783"/>
        <dbReference type="ChEBI" id="CHEBI:57792"/>
        <dbReference type="ChEBI" id="CHEBI:58262"/>
        <dbReference type="ChEBI" id="CHEBI:58349"/>
        <dbReference type="EC" id="1.1.1.267"/>
    </reaction>
    <physiologicalReaction direction="right-to-left" evidence="8">
        <dbReference type="Rhea" id="RHEA:13719"/>
    </physiologicalReaction>
</comment>
<dbReference type="PANTHER" id="PTHR30525">
    <property type="entry name" value="1-DEOXY-D-XYLULOSE 5-PHOSPHATE REDUCTOISOMERASE"/>
    <property type="match status" value="1"/>
</dbReference>
<dbReference type="InterPro" id="IPR013644">
    <property type="entry name" value="DXP_reductoisomerase_C"/>
</dbReference>
<evidence type="ECO:0000256" key="9">
    <source>
        <dbReference type="HAMAP-Rule" id="MF_00183"/>
    </source>
</evidence>
<feature type="domain" description="DXP reductoisomerase C-terminal" evidence="12">
    <location>
        <begin position="258"/>
        <end position="375"/>
    </location>
</feature>
<evidence type="ECO:0000256" key="2">
    <source>
        <dbReference type="ARBA" id="ARBA00006825"/>
    </source>
</evidence>
<feature type="binding site" evidence="9">
    <location>
        <position position="147"/>
    </location>
    <ligand>
        <name>Mn(2+)</name>
        <dbReference type="ChEBI" id="CHEBI:29035"/>
    </ligand>
</feature>
<dbReference type="GeneID" id="73795542"/>
<dbReference type="RefSeq" id="WP_008688640.1">
    <property type="nucleotide sequence ID" value="NZ_AP024510.1"/>
</dbReference>
<feature type="binding site" evidence="9">
    <location>
        <position position="37"/>
    </location>
    <ligand>
        <name>NADPH</name>
        <dbReference type="ChEBI" id="CHEBI:57783"/>
    </ligand>
</feature>
<feature type="binding site" evidence="9">
    <location>
        <position position="218"/>
    </location>
    <ligand>
        <name>1-deoxy-D-xylulose 5-phosphate</name>
        <dbReference type="ChEBI" id="CHEBI:57792"/>
    </ligand>
</feature>
<feature type="binding site" evidence="9">
    <location>
        <position position="38"/>
    </location>
    <ligand>
        <name>NADPH</name>
        <dbReference type="ChEBI" id="CHEBI:57783"/>
    </ligand>
</feature>
<feature type="binding site" evidence="9">
    <location>
        <position position="173"/>
    </location>
    <ligand>
        <name>1-deoxy-D-xylulose 5-phosphate</name>
        <dbReference type="ChEBI" id="CHEBI:57792"/>
    </ligand>
</feature>
<dbReference type="GO" id="GO:0051484">
    <property type="term" value="P:isopentenyl diphosphate biosynthetic process, methylerythritol 4-phosphate pathway involved in terpenoid biosynthetic process"/>
    <property type="evidence" value="ECO:0007669"/>
    <property type="project" value="UniProtKB-ARBA"/>
</dbReference>
<dbReference type="GO" id="GO:0016853">
    <property type="term" value="F:isomerase activity"/>
    <property type="evidence" value="ECO:0007669"/>
    <property type="project" value="UniProtKB-KW"/>
</dbReference>
<dbReference type="InterPro" id="IPR003821">
    <property type="entry name" value="DXP_reductoisomerase"/>
</dbReference>
<feature type="binding site" evidence="9">
    <location>
        <position position="122"/>
    </location>
    <ligand>
        <name>1-deoxy-D-xylulose 5-phosphate</name>
        <dbReference type="ChEBI" id="CHEBI:57792"/>
    </ligand>
</feature>
<dbReference type="GO" id="GO:0030604">
    <property type="term" value="F:1-deoxy-D-xylulose-5-phosphate reductoisomerase activity"/>
    <property type="evidence" value="ECO:0007669"/>
    <property type="project" value="UniProtKB-UniRule"/>
</dbReference>
<dbReference type="Proteomes" id="UP000295773">
    <property type="component" value="Unassembled WGS sequence"/>
</dbReference>
<name>A0A4R3TQ24_9FIRM</name>
<feature type="binding site" evidence="9">
    <location>
        <position position="148"/>
    </location>
    <ligand>
        <name>1-deoxy-D-xylulose 5-phosphate</name>
        <dbReference type="ChEBI" id="CHEBI:57792"/>
    </ligand>
</feature>
<feature type="binding site" evidence="9">
    <location>
        <position position="209"/>
    </location>
    <ligand>
        <name>1-deoxy-D-xylulose 5-phosphate</name>
        <dbReference type="ChEBI" id="CHEBI:57792"/>
    </ligand>
</feature>
<dbReference type="SUPFAM" id="SSF55347">
    <property type="entry name" value="Glyceraldehyde-3-phosphate dehydrogenase-like, C-terminal domain"/>
    <property type="match status" value="1"/>
</dbReference>
<accession>A0A4R3TQ24</accession>
<comment type="pathway">
    <text evidence="1 9">Isoprenoid biosynthesis; isopentenyl diphosphate biosynthesis via DXP pathway; isopentenyl diphosphate from 1-deoxy-D-xylulose 5-phosphate: step 1/6.</text>
</comment>
<keyword evidence="9" id="KW-0460">Magnesium</keyword>
<dbReference type="InterPro" id="IPR013512">
    <property type="entry name" value="DXP_reductoisomerase_N"/>
</dbReference>
<feature type="binding site" evidence="9">
    <location>
        <position position="123"/>
    </location>
    <ligand>
        <name>NADPH</name>
        <dbReference type="ChEBI" id="CHEBI:57783"/>
    </ligand>
</feature>
<comment type="similarity">
    <text evidence="2 9">Belongs to the DXR family.</text>
</comment>
<feature type="binding site" evidence="9">
    <location>
        <position position="121"/>
    </location>
    <ligand>
        <name>NADPH</name>
        <dbReference type="ChEBI" id="CHEBI:57783"/>
    </ligand>
</feature>
<feature type="binding site" evidence="9">
    <location>
        <position position="36"/>
    </location>
    <ligand>
        <name>NADPH</name>
        <dbReference type="ChEBI" id="CHEBI:57783"/>
    </ligand>
</feature>
<comment type="caution">
    <text evidence="9">Lacks conserved residue(s) required for the propagation of feature annotation.</text>
</comment>
<gene>
    <name evidence="9" type="primary">dxr</name>
    <name evidence="13" type="ORF">EDD61_101256</name>
</gene>
<keyword evidence="7 9" id="KW-0414">Isoprene biosynthesis</keyword>
<comment type="cofactor">
    <cofactor evidence="9">
        <name>Mg(2+)</name>
        <dbReference type="ChEBI" id="CHEBI:18420"/>
    </cofactor>
    <cofactor evidence="9">
        <name>Mn(2+)</name>
        <dbReference type="ChEBI" id="CHEBI:29035"/>
    </cofactor>
</comment>
<dbReference type="Pfam" id="PF08436">
    <property type="entry name" value="DXP_redisom_C"/>
    <property type="match status" value="1"/>
</dbReference>
<sequence>MKRIVLLGASGSIGSQTIDVVLHHKDEFSIVAVSVGKNIEKLKMLLAKIPSIQHVCVADEQVKEVLRLEYPDKQWYSGDEGLQALAGLAEYDIFVDAVVGFRGLLPALTAIANHKVIALANKESLVAGGPLVKAALAKHQVPLYPIDSEHSAIFQCLQGNTHDSIDKLIITASGGSFRDLTREQLQDVSVEAALHHPNWNMGGRITIDSATMMNKGFEVIEAHYLFDIPYEKIDVLIHRESAIHSMVQFQDHAIIAQIGTADMRLPIQYALSYPQRLKMYNDEPFDFGKFATLHFEPASMERYPLLKLAFEVGKKGGNLGAIMNAADEEAVRLFLNKKIAFLDIETSVIKAVEGVRFIAEPTLQDIIESDAAARRFVKDMWKGAME</sequence>
<keyword evidence="5 9" id="KW-0560">Oxidoreductase</keyword>
<feature type="domain" description="1-deoxy-D-xylulose 5-phosphate reductoisomerase N-terminal" evidence="10">
    <location>
        <begin position="4"/>
        <end position="129"/>
    </location>
</feature>
<keyword evidence="13" id="KW-0413">Isomerase</keyword>
<dbReference type="PIRSF" id="PIRSF006205">
    <property type="entry name" value="Dxp_reductismrs"/>
    <property type="match status" value="1"/>
</dbReference>
<dbReference type="SUPFAM" id="SSF51735">
    <property type="entry name" value="NAD(P)-binding Rossmann-fold domains"/>
    <property type="match status" value="1"/>
</dbReference>
<dbReference type="FunFam" id="3.40.50.720:FF:000045">
    <property type="entry name" value="1-deoxy-D-xylulose 5-phosphate reductoisomerase"/>
    <property type="match status" value="1"/>
</dbReference>
<protein>
    <recommendedName>
        <fullName evidence="9">1-deoxy-D-xylulose 5-phosphate reductoisomerase</fullName>
        <shortName evidence="9">DXP reductoisomerase</shortName>
        <ecNumber evidence="9">1.1.1.267</ecNumber>
    </recommendedName>
    <alternativeName>
        <fullName evidence="9">1-deoxyxylulose-5-phosphate reductoisomerase</fullName>
    </alternativeName>
    <alternativeName>
        <fullName evidence="9">2-C-methyl-D-erythritol 4-phosphate synthase</fullName>
    </alternativeName>
</protein>
<dbReference type="UniPathway" id="UPA00056">
    <property type="reaction ID" value="UER00092"/>
</dbReference>
<dbReference type="GO" id="GO:0070402">
    <property type="term" value="F:NADPH binding"/>
    <property type="evidence" value="ECO:0007669"/>
    <property type="project" value="InterPro"/>
</dbReference>
<dbReference type="InterPro" id="IPR026877">
    <property type="entry name" value="DXPR_C"/>
</dbReference>
<evidence type="ECO:0000259" key="11">
    <source>
        <dbReference type="Pfam" id="PF08436"/>
    </source>
</evidence>
<feature type="binding site" evidence="9">
    <location>
        <position position="11"/>
    </location>
    <ligand>
        <name>NADPH</name>
        <dbReference type="ChEBI" id="CHEBI:57783"/>
    </ligand>
</feature>
<dbReference type="Pfam" id="PF13288">
    <property type="entry name" value="DXPR_C"/>
    <property type="match status" value="1"/>
</dbReference>
<dbReference type="AlphaFoldDB" id="A0A4R3TQ24"/>
<evidence type="ECO:0000259" key="10">
    <source>
        <dbReference type="Pfam" id="PF02670"/>
    </source>
</evidence>
<keyword evidence="3 9" id="KW-0479">Metal-binding</keyword>
<evidence type="ECO:0000256" key="8">
    <source>
        <dbReference type="ARBA" id="ARBA00048543"/>
    </source>
</evidence>
<dbReference type="SUPFAM" id="SSF69055">
    <property type="entry name" value="1-deoxy-D-xylulose-5-phosphate reductoisomerase, C-terminal domain"/>
    <property type="match status" value="1"/>
</dbReference>
<feature type="binding site" evidence="9">
    <location>
        <position position="218"/>
    </location>
    <ligand>
        <name>Mn(2+)</name>
        <dbReference type="ChEBI" id="CHEBI:29035"/>
    </ligand>
</feature>
<feature type="binding site" evidence="9">
    <location>
        <position position="149"/>
    </location>
    <ligand>
        <name>1-deoxy-D-xylulose 5-phosphate</name>
        <dbReference type="ChEBI" id="CHEBI:57792"/>
    </ligand>
</feature>
<evidence type="ECO:0000256" key="6">
    <source>
        <dbReference type="ARBA" id="ARBA00023211"/>
    </source>
</evidence>
<evidence type="ECO:0000259" key="12">
    <source>
        <dbReference type="Pfam" id="PF13288"/>
    </source>
</evidence>
<evidence type="ECO:0000256" key="7">
    <source>
        <dbReference type="ARBA" id="ARBA00023229"/>
    </source>
</evidence>
<feature type="binding site" evidence="9">
    <location>
        <position position="149"/>
    </location>
    <ligand>
        <name>Mn(2+)</name>
        <dbReference type="ChEBI" id="CHEBI:29035"/>
    </ligand>
</feature>
<feature type="binding site" evidence="9">
    <location>
        <position position="196"/>
    </location>
    <ligand>
        <name>1-deoxy-D-xylulose 5-phosphate</name>
        <dbReference type="ChEBI" id="CHEBI:57792"/>
    </ligand>
</feature>
<dbReference type="InterPro" id="IPR036169">
    <property type="entry name" value="DXPR_C_sf"/>
</dbReference>
<organism evidence="13 14">
    <name type="scientific">Longicatena caecimuris</name>
    <dbReference type="NCBI Taxonomy" id="1796635"/>
    <lineage>
        <taxon>Bacteria</taxon>
        <taxon>Bacillati</taxon>
        <taxon>Bacillota</taxon>
        <taxon>Erysipelotrichia</taxon>
        <taxon>Erysipelotrichales</taxon>
        <taxon>Erysipelotrichaceae</taxon>
        <taxon>Longicatena</taxon>
    </lineage>
</organism>
<proteinExistence type="inferred from homology"/>
<keyword evidence="4 9" id="KW-0521">NADP</keyword>
<comment type="function">
    <text evidence="9">Catalyzes the NADPH-dependent rearrangement and reduction of 1-deoxy-D-xylulose-5-phosphate (DXP) to 2-C-methyl-D-erythritol 4-phosphate (MEP).</text>
</comment>
<dbReference type="GO" id="GO:0030145">
    <property type="term" value="F:manganese ion binding"/>
    <property type="evidence" value="ECO:0007669"/>
    <property type="project" value="TreeGrafter"/>
</dbReference>
<dbReference type="HAMAP" id="MF_00183">
    <property type="entry name" value="DXP_reductoisom"/>
    <property type="match status" value="1"/>
</dbReference>
<dbReference type="NCBIfam" id="TIGR00243">
    <property type="entry name" value="Dxr"/>
    <property type="match status" value="1"/>
</dbReference>
<evidence type="ECO:0000256" key="4">
    <source>
        <dbReference type="ARBA" id="ARBA00022857"/>
    </source>
</evidence>
<evidence type="ECO:0000256" key="3">
    <source>
        <dbReference type="ARBA" id="ARBA00022723"/>
    </source>
</evidence>
<dbReference type="InterPro" id="IPR036291">
    <property type="entry name" value="NAD(P)-bd_dom_sf"/>
</dbReference>
<feature type="binding site" evidence="9">
    <location>
        <position position="13"/>
    </location>
    <ligand>
        <name>NADPH</name>
        <dbReference type="ChEBI" id="CHEBI:57783"/>
    </ligand>
</feature>
<evidence type="ECO:0000256" key="1">
    <source>
        <dbReference type="ARBA" id="ARBA00005094"/>
    </source>
</evidence>
<dbReference type="EC" id="1.1.1.267" evidence="9"/>
<reference evidence="13 14" key="1">
    <citation type="submission" date="2019-03" db="EMBL/GenBank/DDBJ databases">
        <title>Genomic Encyclopedia of Type Strains, Phase IV (KMG-IV): sequencing the most valuable type-strain genomes for metagenomic binning, comparative biology and taxonomic classification.</title>
        <authorList>
            <person name="Goeker M."/>
        </authorList>
    </citation>
    <scope>NUCLEOTIDE SEQUENCE [LARGE SCALE GENOMIC DNA]</scope>
    <source>
        <strain evidence="13 14">DSM 29481</strain>
    </source>
</reference>
<dbReference type="PANTHER" id="PTHR30525:SF0">
    <property type="entry name" value="1-DEOXY-D-XYLULOSE 5-PHOSPHATE REDUCTOISOMERASE, CHLOROPLASTIC"/>
    <property type="match status" value="1"/>
</dbReference>
<dbReference type="Pfam" id="PF02670">
    <property type="entry name" value="DXP_reductoisom"/>
    <property type="match status" value="1"/>
</dbReference>
<feature type="binding site" evidence="9">
    <location>
        <position position="202"/>
    </location>
    <ligand>
        <name>NADPH</name>
        <dbReference type="ChEBI" id="CHEBI:57783"/>
    </ligand>
</feature>